<dbReference type="EMBL" id="JAPDDR010000001">
    <property type="protein sequence ID" value="MCW1912143.1"/>
    <property type="molecule type" value="Genomic_DNA"/>
</dbReference>
<protein>
    <submittedName>
        <fullName evidence="2">Uncharacterized protein</fullName>
    </submittedName>
</protein>
<proteinExistence type="predicted"/>
<comment type="caution">
    <text evidence="2">The sequence shown here is derived from an EMBL/GenBank/DDBJ whole genome shotgun (WGS) entry which is preliminary data.</text>
</comment>
<dbReference type="RefSeq" id="WP_264510268.1">
    <property type="nucleotide sequence ID" value="NZ_JAPDDR010000001.1"/>
</dbReference>
<evidence type="ECO:0000313" key="2">
    <source>
        <dbReference type="EMBL" id="MCW1912143.1"/>
    </source>
</evidence>
<evidence type="ECO:0000313" key="3">
    <source>
        <dbReference type="Proteomes" id="UP001165653"/>
    </source>
</evidence>
<evidence type="ECO:0000256" key="1">
    <source>
        <dbReference type="SAM" id="MobiDB-lite"/>
    </source>
</evidence>
<keyword evidence="3" id="KW-1185">Reference proteome</keyword>
<reference evidence="2" key="1">
    <citation type="submission" date="2022-10" db="EMBL/GenBank/DDBJ databases">
        <title>Luteolibacter sp. GHJ8, whole genome shotgun sequencing project.</title>
        <authorList>
            <person name="Zhao G."/>
            <person name="Shen L."/>
        </authorList>
    </citation>
    <scope>NUCLEOTIDE SEQUENCE</scope>
    <source>
        <strain evidence="2">GHJ8</strain>
    </source>
</reference>
<name>A0ABT3FX31_9BACT</name>
<sequence length="1137" mass="126774">MSIRPSADPSVHRPPTGEFPPANQWFEEGGQQYALIEGLEEMPPFFLNIVSPDDHWLFCASNGSLSAGRGTADNALFPYDTVDKIIENWNLTGPWTAIVAGDFLWEPMRPGTLPSPGVKRRLRKNATGDEVVFEEDHEILGLRFSYRWQCSERFGFVRRACLENLGDRALRLRLVDGLDNFLPAGVEQRTQMQLSCLADAYKVSELHADGQLLVHRLAAGIVDRAIPLESLLATTVWTRGLEGAKRYLSREQVRYFLRGQEPVEVDHIRGCRGALFLAKQLQLDARERLEWMMVAELGQSQSKVSALCLQLADSARLDEEVAADVIRGRERLKSHVAAADGVQSGGDRDATLHHYHNTLSNILRGGVPLDGSNIRAQAFAAYLAKHNQPLADSCRTWLRHLPEILPRDRWLAEVRALAEQDLERLAVEYLPLVLSRRHGDPSRPWNRFAIRVKDEVGEPVQYFEGNWRDIFQNWEALAWSHPDYLDAFITKFVNASTADGFNPYRISSDGIDWEVPDPHDPWSSIGYWGDHQIVYLLKLLELQSEVRPDFLTGGLNKAMYVYADVPYRIRGWDALLADPRHSVDFDLEKHQNAMARKQAIGSDGLLLRDIEGNLVRVTLIEKLLLPATVKLANLVPGGGVWMNTQRPEWNDANNALAGCGLSVVTAGYLLRYLEFVQTLIGKHQVARFGITARLAELIETLADLFANRRWLQDEALDGASRFALVSSAGQAAARHREQVYLAGPGKAVPVSRESILNFLRGAIAALRCTLRQNRREDGLYHSYNILEIDAARRCMELGRLPEMLEGQVSILSSGLLEPEEAAELLEKLPGSALFSKRHRSYLLYPDRDLPDFLGYNRVDERAAHSIPVLSAMLQKGDHRILQPDPAGGFRFHPALRNEYELATALDRIVAESGPLNGDRDAIRALYEATFNHRAFTGRSGTMFAYEGLGCIYWHMVSKLMLAAQEVAVKVEGDDLLSARLAAAYYGIQGGLGFRKTPADYGAFPADAYSHSPADAGARQPGLTGQVKEGILCRLGELGVSFVQGGIRFRPALLRASEFAAEDSEGNRALNFTLASVPVIYRSRDSLNDATLVVRFDDGSDQSFEGGLLPPAVADGIIRRTHRIRSIEAEIPSHWLIA</sequence>
<accession>A0ABT3FX31</accession>
<organism evidence="2 3">
    <name type="scientific">Luteolibacter rhizosphaerae</name>
    <dbReference type="NCBI Taxonomy" id="2989719"/>
    <lineage>
        <taxon>Bacteria</taxon>
        <taxon>Pseudomonadati</taxon>
        <taxon>Verrucomicrobiota</taxon>
        <taxon>Verrucomicrobiia</taxon>
        <taxon>Verrucomicrobiales</taxon>
        <taxon>Verrucomicrobiaceae</taxon>
        <taxon>Luteolibacter</taxon>
    </lineage>
</organism>
<dbReference type="Proteomes" id="UP001165653">
    <property type="component" value="Unassembled WGS sequence"/>
</dbReference>
<feature type="region of interest" description="Disordered" evidence="1">
    <location>
        <begin position="1"/>
        <end position="24"/>
    </location>
</feature>
<gene>
    <name evidence="2" type="ORF">OJ996_01075</name>
</gene>